<sequence>MTSTSRRLQQTWNIAWATAPPPSCSTLRNLNGAIAWGETCVFAQEDGDPLPFSINTACMPWVTSNVYPSPSAFYSPATACPDAWTAVATQTAASGEGSDDRWVDGEVGLQCCPEGFQGDGGAGCRPGSSGSWPVLECGEADAEENKLKTYDGGRWPGSATPGIEALRLRYQMSDVGSARPTASASGPGETGASAGADGKEDSGLSTGAIAAIATVIPLALILAALAAFTLWRRNKKRKAALLASQHLSQEKPDRPSSSTDGIVRHTYHSVPKVGTYAVGPSQVQHETPEWNVEMDAMDTERPVVESGGQGQAEVQELGGLARVPRKAIAPVEIDGRAVLAEVGDAYIAYRPDERANPAEERNAYVAYRPGVEER</sequence>
<dbReference type="Proteomes" id="UP000472372">
    <property type="component" value="Chromosome 7"/>
</dbReference>
<evidence type="ECO:0000313" key="2">
    <source>
        <dbReference type="Proteomes" id="UP000472372"/>
    </source>
</evidence>
<keyword evidence="1" id="KW-0472">Membrane</keyword>
<proteinExistence type="predicted"/>
<keyword evidence="1" id="KW-0812">Transmembrane</keyword>
<reference evidence="1" key="1">
    <citation type="submission" date="2021-02" db="EMBL/GenBank/DDBJ databases">
        <authorList>
            <person name="Syme A R."/>
            <person name="Syme A R."/>
            <person name="Moolhuijzen P."/>
        </authorList>
    </citation>
    <scope>NUCLEOTIDE SEQUENCE</scope>
    <source>
        <strain evidence="1">W1-1</strain>
    </source>
</reference>
<gene>
    <name evidence="1" type="ORF">PTTW11_07771</name>
</gene>
<evidence type="ECO:0000313" key="1">
    <source>
        <dbReference type="EMBL" id="CAE7193516.1"/>
    </source>
</evidence>
<dbReference type="AlphaFoldDB" id="A0A6S6WGH2"/>
<protein>
    <submittedName>
        <fullName evidence="1">Transmembrane alpha-helix domain-containing protein</fullName>
    </submittedName>
</protein>
<dbReference type="EMBL" id="HG992983">
    <property type="protein sequence ID" value="CAE7193516.1"/>
    <property type="molecule type" value="Genomic_DNA"/>
</dbReference>
<name>A0A6S6WGH2_9PLEO</name>
<accession>A0A6S6WGH2</accession>
<organism evidence="1 2">
    <name type="scientific">Pyrenophora teres f. teres</name>
    <dbReference type="NCBI Taxonomy" id="97479"/>
    <lineage>
        <taxon>Eukaryota</taxon>
        <taxon>Fungi</taxon>
        <taxon>Dikarya</taxon>
        <taxon>Ascomycota</taxon>
        <taxon>Pezizomycotina</taxon>
        <taxon>Dothideomycetes</taxon>
        <taxon>Pleosporomycetidae</taxon>
        <taxon>Pleosporales</taxon>
        <taxon>Pleosporineae</taxon>
        <taxon>Pleosporaceae</taxon>
        <taxon>Pyrenophora</taxon>
    </lineage>
</organism>